<dbReference type="EMBL" id="BTSY01000006">
    <property type="protein sequence ID" value="GMT31323.1"/>
    <property type="molecule type" value="Genomic_DNA"/>
</dbReference>
<evidence type="ECO:0000313" key="2">
    <source>
        <dbReference type="Proteomes" id="UP001432322"/>
    </source>
</evidence>
<organism evidence="1 2">
    <name type="scientific">Pristionchus fissidentatus</name>
    <dbReference type="NCBI Taxonomy" id="1538716"/>
    <lineage>
        <taxon>Eukaryota</taxon>
        <taxon>Metazoa</taxon>
        <taxon>Ecdysozoa</taxon>
        <taxon>Nematoda</taxon>
        <taxon>Chromadorea</taxon>
        <taxon>Rhabditida</taxon>
        <taxon>Rhabditina</taxon>
        <taxon>Diplogasteromorpha</taxon>
        <taxon>Diplogasteroidea</taxon>
        <taxon>Neodiplogasteridae</taxon>
        <taxon>Pristionchus</taxon>
    </lineage>
</organism>
<dbReference type="AlphaFoldDB" id="A0AAV5WIS2"/>
<name>A0AAV5WIS2_9BILA</name>
<evidence type="ECO:0000313" key="1">
    <source>
        <dbReference type="EMBL" id="GMT31323.1"/>
    </source>
</evidence>
<keyword evidence="2" id="KW-1185">Reference proteome</keyword>
<accession>A0AAV5WIS2</accession>
<gene>
    <name evidence="1" type="ORF">PFISCL1PPCAC_22620</name>
</gene>
<comment type="caution">
    <text evidence="1">The sequence shown here is derived from an EMBL/GenBank/DDBJ whole genome shotgun (WGS) entry which is preliminary data.</text>
</comment>
<proteinExistence type="predicted"/>
<protein>
    <submittedName>
        <fullName evidence="1">Uncharacterized protein</fullName>
    </submittedName>
</protein>
<sequence>MVQPRSLTDLEYIEYVADQIQDQPNQALRRMNRELSPNAARPGALIHEVFASEDKDPSQMRDDIAAILASVAEPERTEVQTYFTSPQNV</sequence>
<reference evidence="1" key="1">
    <citation type="submission" date="2023-10" db="EMBL/GenBank/DDBJ databases">
        <title>Genome assembly of Pristionchus species.</title>
        <authorList>
            <person name="Yoshida K."/>
            <person name="Sommer R.J."/>
        </authorList>
    </citation>
    <scope>NUCLEOTIDE SEQUENCE</scope>
    <source>
        <strain evidence="1">RS5133</strain>
    </source>
</reference>
<dbReference type="Proteomes" id="UP001432322">
    <property type="component" value="Unassembled WGS sequence"/>
</dbReference>